<dbReference type="PANTHER" id="PTHR47802:SF1">
    <property type="entry name" value="GLYOXALASE FAMILY PROTEIN, EXPRESSED"/>
    <property type="match status" value="1"/>
</dbReference>
<dbReference type="SUPFAM" id="SSF54593">
    <property type="entry name" value="Glyoxalase/Bleomycin resistance protein/Dihydroxybiphenyl dioxygenase"/>
    <property type="match status" value="1"/>
</dbReference>
<sequence length="126" mass="14587">MLKSVELHHVSLEVKDLEIAKEFYKEILLLEELDRPTFDFKGAWFAIGGQQLHLIENPNKKEGRSMIDSRGHHYAIRVVDYDEALMWLKDKGVEVVEKPTSKSGFAQIFCLDPDGHIIEIHVERTK</sequence>
<name>A0AB39BPQ0_9BACI</name>
<dbReference type="RefSeq" id="WP_368502993.1">
    <property type="nucleotide sequence ID" value="NZ_CP162551.1"/>
</dbReference>
<dbReference type="PROSITE" id="PS51819">
    <property type="entry name" value="VOC"/>
    <property type="match status" value="1"/>
</dbReference>
<dbReference type="InterPro" id="IPR029068">
    <property type="entry name" value="Glyas_Bleomycin-R_OHBP_Dase"/>
</dbReference>
<protein>
    <submittedName>
        <fullName evidence="2">VOC family protein</fullName>
    </submittedName>
</protein>
<proteinExistence type="predicted"/>
<evidence type="ECO:0000313" key="2">
    <source>
        <dbReference type="EMBL" id="XDI35420.1"/>
    </source>
</evidence>
<accession>A0AB39BPQ0</accession>
<dbReference type="EMBL" id="CP162551">
    <property type="protein sequence ID" value="XDI35420.1"/>
    <property type="molecule type" value="Genomic_DNA"/>
</dbReference>
<dbReference type="Gene3D" id="3.10.180.10">
    <property type="entry name" value="2,3-Dihydroxybiphenyl 1,2-Dioxygenase, domain 1"/>
    <property type="match status" value="1"/>
</dbReference>
<dbReference type="PANTHER" id="PTHR47802">
    <property type="entry name" value="GLYOXALASE FAMILY PROTEIN, EXPRESSED"/>
    <property type="match status" value="1"/>
</dbReference>
<dbReference type="InterPro" id="IPR037523">
    <property type="entry name" value="VOC_core"/>
</dbReference>
<evidence type="ECO:0000259" key="1">
    <source>
        <dbReference type="PROSITE" id="PS51819"/>
    </source>
</evidence>
<dbReference type="AlphaFoldDB" id="A0AB39BPQ0"/>
<gene>
    <name evidence="2" type="ORF">AB3N04_11890</name>
</gene>
<dbReference type="Pfam" id="PF00903">
    <property type="entry name" value="Glyoxalase"/>
    <property type="match status" value="1"/>
</dbReference>
<reference evidence="2" key="1">
    <citation type="submission" date="2024-07" db="EMBL/GenBank/DDBJ databases">
        <title>Identification and characteristics of an arsenic-resistant bacterial isolate, which belongs to a novel species.</title>
        <authorList>
            <person name="Juszczyk A."/>
            <person name="Kowalczyk A."/>
            <person name="Was K."/>
            <person name="Kosowicz W."/>
            <person name="Budzyn A."/>
            <person name="Latowski D."/>
        </authorList>
    </citation>
    <scope>NUCLEOTIDE SEQUENCE</scope>
    <source>
        <strain evidence="2">As8PL</strain>
    </source>
</reference>
<dbReference type="InterPro" id="IPR004360">
    <property type="entry name" value="Glyas_Fos-R_dOase_dom"/>
</dbReference>
<organism evidence="2">
    <name type="scientific">Alkalihalophilus sp. As8PL</name>
    <dbReference type="NCBI Taxonomy" id="3237103"/>
    <lineage>
        <taxon>Bacteria</taxon>
        <taxon>Bacillati</taxon>
        <taxon>Bacillota</taxon>
        <taxon>Bacilli</taxon>
        <taxon>Bacillales</taxon>
        <taxon>Bacillaceae</taxon>
        <taxon>Alkalihalophilus</taxon>
    </lineage>
</organism>
<feature type="domain" description="VOC" evidence="1">
    <location>
        <begin position="6"/>
        <end position="123"/>
    </location>
</feature>